<dbReference type="Gene3D" id="2.170.270.10">
    <property type="entry name" value="SET domain"/>
    <property type="match status" value="1"/>
</dbReference>
<dbReference type="PANTHER" id="PTHR12197:SF294">
    <property type="entry name" value="POTENTIAL PROTEIN LYSINE METHYLTRANSFERASE SET6"/>
    <property type="match status" value="1"/>
</dbReference>
<dbReference type="InterPro" id="IPR001214">
    <property type="entry name" value="SET_dom"/>
</dbReference>
<keyword evidence="3" id="KW-1185">Reference proteome</keyword>
<proteinExistence type="predicted"/>
<dbReference type="Proteomes" id="UP000002037">
    <property type="component" value="Unassembled WGS sequence"/>
</dbReference>
<protein>
    <recommendedName>
        <fullName evidence="1">SET domain-containing protein</fullName>
    </recommendedName>
</protein>
<dbReference type="RefSeq" id="XP_002550308.1">
    <property type="nucleotide sequence ID" value="XM_002550262.1"/>
</dbReference>
<dbReference type="SUPFAM" id="SSF82199">
    <property type="entry name" value="SET domain"/>
    <property type="match status" value="1"/>
</dbReference>
<dbReference type="PROSITE" id="PS50280">
    <property type="entry name" value="SET"/>
    <property type="match status" value="1"/>
</dbReference>
<reference evidence="2 3" key="1">
    <citation type="journal article" date="2009" name="Nature">
        <title>Evolution of pathogenicity and sexual reproduction in eight Candida genomes.</title>
        <authorList>
            <person name="Butler G."/>
            <person name="Rasmussen M.D."/>
            <person name="Lin M.F."/>
            <person name="Santos M.A."/>
            <person name="Sakthikumar S."/>
            <person name="Munro C.A."/>
            <person name="Rheinbay E."/>
            <person name="Grabherr M."/>
            <person name="Forche A."/>
            <person name="Reedy J.L."/>
            <person name="Agrafioti I."/>
            <person name="Arnaud M.B."/>
            <person name="Bates S."/>
            <person name="Brown A.J."/>
            <person name="Brunke S."/>
            <person name="Costanzo M.C."/>
            <person name="Fitzpatrick D.A."/>
            <person name="de Groot P.W."/>
            <person name="Harris D."/>
            <person name="Hoyer L.L."/>
            <person name="Hube B."/>
            <person name="Klis F.M."/>
            <person name="Kodira C."/>
            <person name="Lennard N."/>
            <person name="Logue M.E."/>
            <person name="Martin R."/>
            <person name="Neiman A.M."/>
            <person name="Nikolaou E."/>
            <person name="Quail M.A."/>
            <person name="Quinn J."/>
            <person name="Santos M.C."/>
            <person name="Schmitzberger F.F."/>
            <person name="Sherlock G."/>
            <person name="Shah P."/>
            <person name="Silverstein K.A."/>
            <person name="Skrzypek M.S."/>
            <person name="Soll D."/>
            <person name="Staggs R."/>
            <person name="Stansfield I."/>
            <person name="Stumpf M.P."/>
            <person name="Sudbery P.E."/>
            <person name="Srikantha T."/>
            <person name="Zeng Q."/>
            <person name="Berman J."/>
            <person name="Berriman M."/>
            <person name="Heitman J."/>
            <person name="Gow N.A."/>
            <person name="Lorenz M.C."/>
            <person name="Birren B.W."/>
            <person name="Kellis M."/>
            <person name="Cuomo C.A."/>
        </authorList>
    </citation>
    <scope>NUCLEOTIDE SEQUENCE [LARGE SCALE GENOMIC DNA]</scope>
    <source>
        <strain evidence="3">ATCC MYA-3404 / T1</strain>
    </source>
</reference>
<gene>
    <name evidence="2" type="ORF">CTRG_04606</name>
</gene>
<dbReference type="GO" id="GO:0005634">
    <property type="term" value="C:nucleus"/>
    <property type="evidence" value="ECO:0007669"/>
    <property type="project" value="TreeGrafter"/>
</dbReference>
<dbReference type="GeneID" id="8301138"/>
<evidence type="ECO:0000259" key="1">
    <source>
        <dbReference type="PROSITE" id="PS50280"/>
    </source>
</evidence>
<dbReference type="CDD" id="cd20071">
    <property type="entry name" value="SET_SMYD"/>
    <property type="match status" value="1"/>
</dbReference>
<dbReference type="PANTHER" id="PTHR12197">
    <property type="entry name" value="HISTONE-LYSINE N-METHYLTRANSFERASE SMYD"/>
    <property type="match status" value="1"/>
</dbReference>
<dbReference type="KEGG" id="ctp:CTRG_04606"/>
<evidence type="ECO:0000313" key="3">
    <source>
        <dbReference type="Proteomes" id="UP000002037"/>
    </source>
</evidence>
<dbReference type="InterPro" id="IPR050869">
    <property type="entry name" value="H3K4_H4K5_MeTrfase"/>
</dbReference>
<dbReference type="SMART" id="SM00317">
    <property type="entry name" value="SET"/>
    <property type="match status" value="1"/>
</dbReference>
<dbReference type="eggNOG" id="KOG2084">
    <property type="taxonomic scope" value="Eukaryota"/>
</dbReference>
<sequence length="409" mass="47499">MHKLFAKKRIFPSKYSNHQLTGIPTNRHFLEMTSSEQATLVDEYPIESILNQISPWFDVEKTKYGGRGCFATDLIPKGTIIHQCSSPVGSTIAKPFKKEVCTNCFKYEYGSTMKSKVSKKIGKNTYSIFFCNDDCLKEFKSNDVNEVLLDNLIEIEKNYLQGLTKHEEEAKEPKELSKEYIEEWDKVSSWESKLESMKPTKRQNLIPRIDDSEYLEIKYVIGVLFNMYRCHNIKISNYDFPELNPQEANQVEMVLFDLLYSSEYEKVEKYPYLLFSYINMYKFIKISCTKELQTFINSTIVRAIIGKNLSNAFGIWSEVSDPSEDKEFLGYGVYPSASYFNHSCEPNIVKTRKGATLEFTTLRDINPGEELCINYGNYTNEPVEIRRAQLSEWFFDCGCTKCIRELNSN</sequence>
<dbReference type="EMBL" id="GG692400">
    <property type="protein sequence ID" value="EER31823.1"/>
    <property type="molecule type" value="Genomic_DNA"/>
</dbReference>
<dbReference type="AlphaFoldDB" id="C5MEW3"/>
<accession>C5MEW3</accession>
<evidence type="ECO:0000313" key="2">
    <source>
        <dbReference type="EMBL" id="EER31823.1"/>
    </source>
</evidence>
<dbReference type="Pfam" id="PF00856">
    <property type="entry name" value="SET"/>
    <property type="match status" value="1"/>
</dbReference>
<name>C5MEW3_CANTT</name>
<dbReference type="HOGENOM" id="CLU_038964_1_0_1"/>
<dbReference type="InterPro" id="IPR046341">
    <property type="entry name" value="SET_dom_sf"/>
</dbReference>
<dbReference type="STRING" id="294747.C5MEW3"/>
<feature type="domain" description="SET" evidence="1">
    <location>
        <begin position="55"/>
        <end position="376"/>
    </location>
</feature>
<dbReference type="OrthoDB" id="1028014at2759"/>
<dbReference type="VEuPathDB" id="FungiDB:CTRG_04606"/>
<organism evidence="2 3">
    <name type="scientific">Candida tropicalis (strain ATCC MYA-3404 / T1)</name>
    <name type="common">Yeast</name>
    <dbReference type="NCBI Taxonomy" id="294747"/>
    <lineage>
        <taxon>Eukaryota</taxon>
        <taxon>Fungi</taxon>
        <taxon>Dikarya</taxon>
        <taxon>Ascomycota</taxon>
        <taxon>Saccharomycotina</taxon>
        <taxon>Pichiomycetes</taxon>
        <taxon>Debaryomycetaceae</taxon>
        <taxon>Candida/Lodderomyces clade</taxon>
        <taxon>Candida</taxon>
    </lineage>
</organism>